<feature type="region of interest" description="Disordered" evidence="5">
    <location>
        <begin position="72"/>
        <end position="204"/>
    </location>
</feature>
<feature type="compositionally biased region" description="Low complexity" evidence="5">
    <location>
        <begin position="104"/>
        <end position="115"/>
    </location>
</feature>
<dbReference type="GO" id="GO:0006355">
    <property type="term" value="P:regulation of DNA-templated transcription"/>
    <property type="evidence" value="ECO:0007669"/>
    <property type="project" value="InterPro"/>
</dbReference>
<accession>A0A7R8CMQ3</accession>
<keyword evidence="4" id="KW-0539">Nucleus</keyword>
<evidence type="ECO:0000313" key="7">
    <source>
        <dbReference type="Proteomes" id="UP000675881"/>
    </source>
</evidence>
<dbReference type="Proteomes" id="UP000675881">
    <property type="component" value="Chromosome 2"/>
</dbReference>
<keyword evidence="3" id="KW-0804">Transcription</keyword>
<dbReference type="OrthoDB" id="6382800at2759"/>
<evidence type="ECO:0000313" key="6">
    <source>
        <dbReference type="EMBL" id="CAF2867825.1"/>
    </source>
</evidence>
<sequence>MEAVVRRMMMNKEKTDIAILINMEDSLCGMKRRFIETRMMTLLYWSAFGRRYFLIGRRRIPWRVLHPVVPSTAGSSTVATTTSPRILHDEASSPVSPDRHKTSHSSPSLMSSSSLIRDHSSESSNPQEPASSSPYGISEPYHHHILPEISRRGSSRSPSPRRKLEDHPHLPSNNVIKDSSSSPSLQVQDESLEEEEEDKNTQGTAQYLTANCVVYTSYIGDPSRMVDEHFTRALSAPSEKSKTLPLSQRNLPPSFWNSDYQYPLSSLGHFHAGSSSVSGSVAGGGIGISASDSYSHDPYTNPAFLGAANDSWQNYMSSYHHHHHHAAAASHAASRGMHDMYSASRLNPQYSSLLLQSTVSNSGSSSNSSSSPSGRSSRKLVDSSSISAGSVSAPASWTSPQNQHLIVDNYNTPHHHHYNTAAAAAAMGLDGNSMQSSTSKDLYWF</sequence>
<gene>
    <name evidence="6" type="ORF">LSAA_6389</name>
</gene>
<feature type="compositionally biased region" description="Basic and acidic residues" evidence="5">
    <location>
        <begin position="140"/>
        <end position="151"/>
    </location>
</feature>
<proteinExistence type="predicted"/>
<keyword evidence="7" id="KW-1185">Reference proteome</keyword>
<feature type="compositionally biased region" description="Polar residues" evidence="5">
    <location>
        <begin position="171"/>
        <end position="183"/>
    </location>
</feature>
<feature type="region of interest" description="Disordered" evidence="5">
    <location>
        <begin position="357"/>
        <end position="385"/>
    </location>
</feature>
<evidence type="ECO:0000256" key="2">
    <source>
        <dbReference type="ARBA" id="ARBA00023015"/>
    </source>
</evidence>
<protein>
    <submittedName>
        <fullName evidence="6">(salmon louse) hypothetical protein</fullName>
    </submittedName>
</protein>
<dbReference type="PANTHER" id="PTHR15950:SF15">
    <property type="entry name" value="PROTEIN VESTIGIAL"/>
    <property type="match status" value="1"/>
</dbReference>
<name>A0A7R8CMQ3_LEPSM</name>
<evidence type="ECO:0000256" key="5">
    <source>
        <dbReference type="SAM" id="MobiDB-lite"/>
    </source>
</evidence>
<comment type="subcellular location">
    <subcellularLocation>
        <location evidence="1">Nucleus</location>
    </subcellularLocation>
</comment>
<evidence type="ECO:0000256" key="4">
    <source>
        <dbReference type="ARBA" id="ARBA00023242"/>
    </source>
</evidence>
<feature type="compositionally biased region" description="Low complexity" evidence="5">
    <location>
        <begin position="360"/>
        <end position="375"/>
    </location>
</feature>
<feature type="compositionally biased region" description="Low complexity" evidence="5">
    <location>
        <begin position="72"/>
        <end position="84"/>
    </location>
</feature>
<dbReference type="InterPro" id="IPR011520">
    <property type="entry name" value="Vg_fam"/>
</dbReference>
<evidence type="ECO:0000256" key="1">
    <source>
        <dbReference type="ARBA" id="ARBA00004123"/>
    </source>
</evidence>
<dbReference type="PANTHER" id="PTHR15950">
    <property type="entry name" value="TRANSCRIPTION COFACTOR VESTIGIAL-LIKE PROTEIN"/>
    <property type="match status" value="1"/>
</dbReference>
<organism evidence="6 7">
    <name type="scientific">Lepeophtheirus salmonis</name>
    <name type="common">Salmon louse</name>
    <name type="synonym">Caligus salmonis</name>
    <dbReference type="NCBI Taxonomy" id="72036"/>
    <lineage>
        <taxon>Eukaryota</taxon>
        <taxon>Metazoa</taxon>
        <taxon>Ecdysozoa</taxon>
        <taxon>Arthropoda</taxon>
        <taxon>Crustacea</taxon>
        <taxon>Multicrustacea</taxon>
        <taxon>Hexanauplia</taxon>
        <taxon>Copepoda</taxon>
        <taxon>Siphonostomatoida</taxon>
        <taxon>Caligidae</taxon>
        <taxon>Lepeophtheirus</taxon>
    </lineage>
</organism>
<evidence type="ECO:0000256" key="3">
    <source>
        <dbReference type="ARBA" id="ARBA00023163"/>
    </source>
</evidence>
<dbReference type="EMBL" id="HG994581">
    <property type="protein sequence ID" value="CAF2867825.1"/>
    <property type="molecule type" value="Genomic_DNA"/>
</dbReference>
<keyword evidence="2" id="KW-0805">Transcription regulation</keyword>
<reference evidence="6" key="1">
    <citation type="submission" date="2021-02" db="EMBL/GenBank/DDBJ databases">
        <authorList>
            <person name="Bekaert M."/>
        </authorList>
    </citation>
    <scope>NUCLEOTIDE SEQUENCE</scope>
    <source>
        <strain evidence="6">IoA-00</strain>
    </source>
</reference>
<dbReference type="AlphaFoldDB" id="A0A7R8CMQ3"/>
<feature type="compositionally biased region" description="Polar residues" evidence="5">
    <location>
        <begin position="125"/>
        <end position="135"/>
    </location>
</feature>
<dbReference type="GO" id="GO:0005634">
    <property type="term" value="C:nucleus"/>
    <property type="evidence" value="ECO:0007669"/>
    <property type="project" value="UniProtKB-SubCell"/>
</dbReference>
<dbReference type="Pfam" id="PF07545">
    <property type="entry name" value="Vg_Tdu"/>
    <property type="match status" value="1"/>
</dbReference>